<gene>
    <name evidence="12" type="primary">UFD2</name>
    <name evidence="12" type="ORF">IWQ62_000093</name>
</gene>
<dbReference type="EMBL" id="JANBPY010000003">
    <property type="protein sequence ID" value="KAJ1970184.1"/>
    <property type="molecule type" value="Genomic_DNA"/>
</dbReference>
<dbReference type="AlphaFoldDB" id="A0A9W8AWM8"/>
<evidence type="ECO:0000256" key="8">
    <source>
        <dbReference type="ARBA" id="ARBA00022679"/>
    </source>
</evidence>
<dbReference type="PANTHER" id="PTHR13931:SF2">
    <property type="entry name" value="UBIQUITIN CONJUGATION FACTOR E4 B"/>
    <property type="match status" value="1"/>
</dbReference>
<dbReference type="InterPro" id="IPR019474">
    <property type="entry name" value="Ub_conjug_fac_E4_core"/>
</dbReference>
<dbReference type="GO" id="GO:0000151">
    <property type="term" value="C:ubiquitin ligase complex"/>
    <property type="evidence" value="ECO:0007669"/>
    <property type="project" value="InterPro"/>
</dbReference>
<evidence type="ECO:0000259" key="11">
    <source>
        <dbReference type="PROSITE" id="PS51698"/>
    </source>
</evidence>
<dbReference type="SMART" id="SM00504">
    <property type="entry name" value="Ubox"/>
    <property type="match status" value="1"/>
</dbReference>
<keyword evidence="8 12" id="KW-0808">Transferase</keyword>
<dbReference type="InterPro" id="IPR045132">
    <property type="entry name" value="UBE4"/>
</dbReference>
<dbReference type="Pfam" id="PF10408">
    <property type="entry name" value="Ufd2P_core"/>
    <property type="match status" value="1"/>
</dbReference>
<keyword evidence="12" id="KW-0012">Acyltransferase</keyword>
<evidence type="ECO:0000256" key="7">
    <source>
        <dbReference type="ARBA" id="ARBA00022490"/>
    </source>
</evidence>
<dbReference type="SUPFAM" id="SSF57850">
    <property type="entry name" value="RING/U-box"/>
    <property type="match status" value="1"/>
</dbReference>
<comment type="pathway">
    <text evidence="4">Protein modification; protein ubiquitination.</text>
</comment>
<dbReference type="GO" id="GO:0036503">
    <property type="term" value="P:ERAD pathway"/>
    <property type="evidence" value="ECO:0007669"/>
    <property type="project" value="InterPro"/>
</dbReference>
<evidence type="ECO:0000256" key="2">
    <source>
        <dbReference type="ARBA" id="ARBA00004123"/>
    </source>
</evidence>
<comment type="caution">
    <text evidence="12">The sequence shown here is derived from an EMBL/GenBank/DDBJ whole genome shotgun (WGS) entry which is preliminary data.</text>
</comment>
<evidence type="ECO:0000256" key="3">
    <source>
        <dbReference type="ARBA" id="ARBA00004496"/>
    </source>
</evidence>
<feature type="domain" description="U-box" evidence="11">
    <location>
        <begin position="945"/>
        <end position="1019"/>
    </location>
</feature>
<dbReference type="Proteomes" id="UP001150925">
    <property type="component" value="Unassembled WGS sequence"/>
</dbReference>
<dbReference type="PANTHER" id="PTHR13931">
    <property type="entry name" value="UBIQUITINATION FACTOR E4"/>
    <property type="match status" value="1"/>
</dbReference>
<protein>
    <recommendedName>
        <fullName evidence="6">RING-type E3 ubiquitin transferase</fullName>
        <ecNumber evidence="6">2.3.2.27</ecNumber>
    </recommendedName>
</protein>
<comment type="subcellular location">
    <subcellularLocation>
        <location evidence="3">Cytoplasm</location>
    </subcellularLocation>
    <subcellularLocation>
        <location evidence="2">Nucleus</location>
    </subcellularLocation>
</comment>
<evidence type="ECO:0000313" key="13">
    <source>
        <dbReference type="Proteomes" id="UP001150925"/>
    </source>
</evidence>
<dbReference type="GO" id="GO:0034450">
    <property type="term" value="F:ubiquitin-ubiquitin ligase activity"/>
    <property type="evidence" value="ECO:0007669"/>
    <property type="project" value="InterPro"/>
</dbReference>
<dbReference type="Gene3D" id="3.30.40.10">
    <property type="entry name" value="Zinc/RING finger domain, C3HC4 (zinc finger)"/>
    <property type="match status" value="1"/>
</dbReference>
<evidence type="ECO:0000256" key="1">
    <source>
        <dbReference type="ARBA" id="ARBA00000900"/>
    </source>
</evidence>
<evidence type="ECO:0000256" key="5">
    <source>
        <dbReference type="ARBA" id="ARBA00007434"/>
    </source>
</evidence>
<dbReference type="OrthoDB" id="20295at2759"/>
<dbReference type="PROSITE" id="PS51698">
    <property type="entry name" value="U_BOX"/>
    <property type="match status" value="1"/>
</dbReference>
<evidence type="ECO:0000256" key="10">
    <source>
        <dbReference type="ARBA" id="ARBA00023242"/>
    </source>
</evidence>
<organism evidence="12 13">
    <name type="scientific">Dispira parvispora</name>
    <dbReference type="NCBI Taxonomy" id="1520584"/>
    <lineage>
        <taxon>Eukaryota</taxon>
        <taxon>Fungi</taxon>
        <taxon>Fungi incertae sedis</taxon>
        <taxon>Zoopagomycota</taxon>
        <taxon>Kickxellomycotina</taxon>
        <taxon>Dimargaritomycetes</taxon>
        <taxon>Dimargaritales</taxon>
        <taxon>Dimargaritaceae</taxon>
        <taxon>Dispira</taxon>
    </lineage>
</organism>
<dbReference type="GO" id="GO:0005634">
    <property type="term" value="C:nucleus"/>
    <property type="evidence" value="ECO:0007669"/>
    <property type="project" value="UniProtKB-SubCell"/>
</dbReference>
<keyword evidence="13" id="KW-1185">Reference proteome</keyword>
<comment type="similarity">
    <text evidence="5">Belongs to the ubiquitin conjugation factor E4 family.</text>
</comment>
<dbReference type="Pfam" id="PF04564">
    <property type="entry name" value="U-box"/>
    <property type="match status" value="1"/>
</dbReference>
<keyword evidence="10" id="KW-0539">Nucleus</keyword>
<dbReference type="FunFam" id="3.30.40.10:FF:000055">
    <property type="entry name" value="Ubiquitin conjugation factor e4 a"/>
    <property type="match status" value="1"/>
</dbReference>
<dbReference type="EC" id="2.3.2.27" evidence="6"/>
<keyword evidence="7" id="KW-0963">Cytoplasm</keyword>
<dbReference type="GO" id="GO:0000209">
    <property type="term" value="P:protein polyubiquitination"/>
    <property type="evidence" value="ECO:0007669"/>
    <property type="project" value="TreeGrafter"/>
</dbReference>
<name>A0A9W8AWM8_9FUNG</name>
<evidence type="ECO:0000256" key="9">
    <source>
        <dbReference type="ARBA" id="ARBA00022786"/>
    </source>
</evidence>
<evidence type="ECO:0000313" key="12">
    <source>
        <dbReference type="EMBL" id="KAJ1970184.1"/>
    </source>
</evidence>
<comment type="catalytic activity">
    <reaction evidence="1">
        <text>S-ubiquitinyl-[E2 ubiquitin-conjugating enzyme]-L-cysteine + [acceptor protein]-L-lysine = [E2 ubiquitin-conjugating enzyme]-L-cysteine + N(6)-ubiquitinyl-[acceptor protein]-L-lysine.</text>
        <dbReference type="EC" id="2.3.2.27"/>
    </reaction>
</comment>
<dbReference type="GO" id="GO:0005737">
    <property type="term" value="C:cytoplasm"/>
    <property type="evidence" value="ECO:0007669"/>
    <property type="project" value="UniProtKB-SubCell"/>
</dbReference>
<evidence type="ECO:0000256" key="6">
    <source>
        <dbReference type="ARBA" id="ARBA00012483"/>
    </source>
</evidence>
<keyword evidence="9" id="KW-0833">Ubl conjugation pathway</keyword>
<proteinExistence type="inferred from homology"/>
<dbReference type="GO" id="GO:0006511">
    <property type="term" value="P:ubiquitin-dependent protein catabolic process"/>
    <property type="evidence" value="ECO:0007669"/>
    <property type="project" value="InterPro"/>
</dbReference>
<reference evidence="12" key="1">
    <citation type="submission" date="2022-07" db="EMBL/GenBank/DDBJ databases">
        <title>Phylogenomic reconstructions and comparative analyses of Kickxellomycotina fungi.</title>
        <authorList>
            <person name="Reynolds N.K."/>
            <person name="Stajich J.E."/>
            <person name="Barry K."/>
            <person name="Grigoriev I.V."/>
            <person name="Crous P."/>
            <person name="Smith M.E."/>
        </authorList>
    </citation>
    <scope>NUCLEOTIDE SEQUENCE</scope>
    <source>
        <strain evidence="12">RSA 1196</strain>
    </source>
</reference>
<dbReference type="InterPro" id="IPR013083">
    <property type="entry name" value="Znf_RING/FYVE/PHD"/>
</dbReference>
<dbReference type="CDD" id="cd16657">
    <property type="entry name" value="RING-Ubox_UBE4A"/>
    <property type="match status" value="1"/>
</dbReference>
<accession>A0A9W8AWM8</accession>
<evidence type="ECO:0000256" key="4">
    <source>
        <dbReference type="ARBA" id="ARBA00004906"/>
    </source>
</evidence>
<sequence>MATSSASPSSLSWQDNALSRILQVTLNPQHPKRQGYVYLAELVREWQTTNTQNHDNDPSLPSTSERTYPLLTADRIEEVVLSRLSYLATMTPDQVTEAKSHYPVLNANAFTYLLQCWKRAKDIRQGLLQRQANLDPQVLQSRLETVDQCSQYLISYAGITLNMPGMFPDCGGNPNEDIVAGVVEVMLKEDGFSPQGIPQLFWEEVTQRFDGDGLEEIVSQVVGQMGIGLNRDKSVFGKFRDYYRVMSELLNVKLLAVNLTRAPGWFDMLAGENASGKWSESTVPAEQLHIHTLFGPLFTPSAFPRDDPSILTTYFKDIRQRNRSDVESAMTSLRGTVDGIQRTLFQFTDTLVRANNGARQAVLEYVAMVISKNCNRGKMVVDDTQVSPDGFMWNWQMVLLLLCEPFLDSQASKIDRIDPLYLAKTTLLSLQDETKIKATEEEANTYFESMAGGSHPPANFITEIFYLTLAFQHLSLVPMYRGFITSLRELGEFRRQLDQLKEHMAEQPLEGTAALLHERYLERQQAEFDTMVSRKFATEAQLFNPKVLTVAGQFYTLTMKWLLRLVDPAQQYPLKPLSLPLPAQPPHKFTTLPEYFMSDVVDFVLGLLKYDTMMMLHMSLEDLVIFVVVFLDHSSYVKNPYLRANLVEILFFLTLEPPADAFPRLDFGAMLNTNPISLEYLAPALMRFYVEVEHTGASSQFYDKFNIRYNISQVLKYLRKNEDHRRQIQERSKDESFFIRFVNLLMNDTTYLLDESLTKLTEIRNLQQEMANVAEWSAQPDTYRRERQSLLIQDERMATSYLSLGNETLYMLGYLTEEVPLPFISPEIVERLAAMLNYNLQGMVGPKCMELKVKNPEKYHFRPRQLLCMILDVYLHLAHYPEFIRAVARDGRSYKKDWFLKAIKIVGSSGGFSSSNANVEALRKFVDQVETELRESQLEEEDLGEIPDEFLDPLTWSLMEEPVILPSSKVTLDLSTIKSHLLSDATDPFNRSSLTIDMVVPNTELKEKIREFKQSRSTTTKPV</sequence>
<dbReference type="InterPro" id="IPR003613">
    <property type="entry name" value="Ubox_domain"/>
</dbReference>